<dbReference type="Proteomes" id="UP001642405">
    <property type="component" value="Unassembled WGS sequence"/>
</dbReference>
<dbReference type="EMBL" id="CAWUHB010000006">
    <property type="protein sequence ID" value="CAK7212976.1"/>
    <property type="molecule type" value="Genomic_DNA"/>
</dbReference>
<gene>
    <name evidence="2" type="ORF">SCUCBS95973_001643</name>
</gene>
<evidence type="ECO:0000313" key="2">
    <source>
        <dbReference type="EMBL" id="CAK7212976.1"/>
    </source>
</evidence>
<accession>A0ABP0B0Y5</accession>
<evidence type="ECO:0000313" key="3">
    <source>
        <dbReference type="Proteomes" id="UP001642405"/>
    </source>
</evidence>
<evidence type="ECO:0000256" key="1">
    <source>
        <dbReference type="SAM" id="SignalP"/>
    </source>
</evidence>
<feature type="chain" id="PRO_5047120858" evidence="1">
    <location>
        <begin position="20"/>
        <end position="427"/>
    </location>
</feature>
<dbReference type="PROSITE" id="PS51257">
    <property type="entry name" value="PROKAR_LIPOPROTEIN"/>
    <property type="match status" value="1"/>
</dbReference>
<proteinExistence type="predicted"/>
<protein>
    <submittedName>
        <fullName evidence="2">Uncharacterized protein</fullName>
    </submittedName>
</protein>
<keyword evidence="1" id="KW-0732">Signal</keyword>
<feature type="signal peptide" evidence="1">
    <location>
        <begin position="1"/>
        <end position="19"/>
    </location>
</feature>
<comment type="caution">
    <text evidence="2">The sequence shown here is derived from an EMBL/GenBank/DDBJ whole genome shotgun (WGS) entry which is preliminary data.</text>
</comment>
<keyword evidence="3" id="KW-1185">Reference proteome</keyword>
<reference evidence="2 3" key="1">
    <citation type="submission" date="2024-01" db="EMBL/GenBank/DDBJ databases">
        <authorList>
            <person name="Allen C."/>
            <person name="Tagirdzhanova G."/>
        </authorList>
    </citation>
    <scope>NUCLEOTIDE SEQUENCE [LARGE SCALE GENOMIC DNA]</scope>
</reference>
<sequence length="427" mass="44063">MRSFTSLLAASGLVQLASAAACKPHFCRNAILSSDPNLSDCSAFLVTTVILPVSTVYSTPSAVVTHTHTRVISETETDSVTSDFQPSLAIWSTYTSVDTINSVTLTTTKLITTTTSPKITKTTTTALATTTTTTTTMTTTKNGHQKLKMRVEDAPEAQTITNSEIPAYASACSYANIYASNCLALGVSATTTTLTPVESLTLSSTLVSTASADSSIYVSTTITETSTKTLPSLHSTTTVESTTIDVTSTETSTLYTKTATHTSFGIKVSTLATTTTTTTLATASPTPYTCKVSSSGSESKKYLDLVSVSSSSSFPGSYGVSFASSSSSAGKFVSTPLGLAVIYKTGSGSNTVNTPYYLVISPSGGYIVPTASPSSSDTILSCTIKTTGTPSFTSCTASLYAKTLSGVTYLTTSGSGALSFTLSATSY</sequence>
<organism evidence="2 3">
    <name type="scientific">Sporothrix curviconia</name>
    <dbReference type="NCBI Taxonomy" id="1260050"/>
    <lineage>
        <taxon>Eukaryota</taxon>
        <taxon>Fungi</taxon>
        <taxon>Dikarya</taxon>
        <taxon>Ascomycota</taxon>
        <taxon>Pezizomycotina</taxon>
        <taxon>Sordariomycetes</taxon>
        <taxon>Sordariomycetidae</taxon>
        <taxon>Ophiostomatales</taxon>
        <taxon>Ophiostomataceae</taxon>
        <taxon>Sporothrix</taxon>
    </lineage>
</organism>
<name>A0ABP0B0Y5_9PEZI</name>